<comment type="caution">
    <text evidence="2">The sequence shown here is derived from an EMBL/GenBank/DDBJ whole genome shotgun (WGS) entry which is preliminary data.</text>
</comment>
<name>A0A396I2X6_MEDTR</name>
<dbReference type="EMBL" id="PSQE01000005">
    <property type="protein sequence ID" value="RHN57975.1"/>
    <property type="molecule type" value="Genomic_DNA"/>
</dbReference>
<evidence type="ECO:0000313" key="3">
    <source>
        <dbReference type="Proteomes" id="UP000265566"/>
    </source>
</evidence>
<protein>
    <submittedName>
        <fullName evidence="2">Uncharacterized protein</fullName>
    </submittedName>
</protein>
<evidence type="ECO:0000313" key="2">
    <source>
        <dbReference type="EMBL" id="RHN57975.1"/>
    </source>
</evidence>
<evidence type="ECO:0000256" key="1">
    <source>
        <dbReference type="SAM" id="Coils"/>
    </source>
</evidence>
<accession>A0A396I2X6</accession>
<sequence>MNMEPKTEPVSPPYFHFTNPNNNLEDKSIHDLVLVLRGTCQWETFDSVEAVLESRDIRLREENQKLQQDFEMERLKLKEQLDMEILSRLHAEFEFRKREEICSKVQENYEALLKEVKVNRKSNEALEKKNNEVDVLRRKIVELENEVLELKKLKKKWEEDDIELGVLRKMIGELQSKIGELEETVKKNLATMNELRNESRKLTEEKCEVEILLKALKRNRKFIRVGERAATSEEDIILLTSLEEEVPMVDHFEENVGDNEFRNEDAYHTLGVAGSRRCLSSSAGGSLKLENEIEIINHDNDDDQSISRGVHEKKACSGITANPCSSVALATQQESKFSNAVDRVKRKSSFDGSLPFLHNLTIWSGAKKKNM</sequence>
<dbReference type="AlphaFoldDB" id="A0A396I2X6"/>
<dbReference type="Gramene" id="rna33572">
    <property type="protein sequence ID" value="RHN57975.1"/>
    <property type="gene ID" value="gene33572"/>
</dbReference>
<dbReference type="Proteomes" id="UP000265566">
    <property type="component" value="Chromosome 5"/>
</dbReference>
<feature type="coiled-coil region" evidence="1">
    <location>
        <begin position="109"/>
        <end position="205"/>
    </location>
</feature>
<organism evidence="2 3">
    <name type="scientific">Medicago truncatula</name>
    <name type="common">Barrel medic</name>
    <name type="synonym">Medicago tribuloides</name>
    <dbReference type="NCBI Taxonomy" id="3880"/>
    <lineage>
        <taxon>Eukaryota</taxon>
        <taxon>Viridiplantae</taxon>
        <taxon>Streptophyta</taxon>
        <taxon>Embryophyta</taxon>
        <taxon>Tracheophyta</taxon>
        <taxon>Spermatophyta</taxon>
        <taxon>Magnoliopsida</taxon>
        <taxon>eudicotyledons</taxon>
        <taxon>Gunneridae</taxon>
        <taxon>Pentapetalae</taxon>
        <taxon>rosids</taxon>
        <taxon>fabids</taxon>
        <taxon>Fabales</taxon>
        <taxon>Fabaceae</taxon>
        <taxon>Papilionoideae</taxon>
        <taxon>50 kb inversion clade</taxon>
        <taxon>NPAAA clade</taxon>
        <taxon>Hologalegina</taxon>
        <taxon>IRL clade</taxon>
        <taxon>Trifolieae</taxon>
        <taxon>Medicago</taxon>
    </lineage>
</organism>
<reference evidence="3" key="1">
    <citation type="journal article" date="2018" name="Nat. Plants">
        <title>Whole-genome landscape of Medicago truncatula symbiotic genes.</title>
        <authorList>
            <person name="Pecrix Y."/>
            <person name="Staton S.E."/>
            <person name="Sallet E."/>
            <person name="Lelandais-Briere C."/>
            <person name="Moreau S."/>
            <person name="Carrere S."/>
            <person name="Blein T."/>
            <person name="Jardinaud M.F."/>
            <person name="Latrasse D."/>
            <person name="Zouine M."/>
            <person name="Zahm M."/>
            <person name="Kreplak J."/>
            <person name="Mayjonade B."/>
            <person name="Satge C."/>
            <person name="Perez M."/>
            <person name="Cauet S."/>
            <person name="Marande W."/>
            <person name="Chantry-Darmon C."/>
            <person name="Lopez-Roques C."/>
            <person name="Bouchez O."/>
            <person name="Berard A."/>
            <person name="Debelle F."/>
            <person name="Munos S."/>
            <person name="Bendahmane A."/>
            <person name="Berges H."/>
            <person name="Niebel A."/>
            <person name="Buitink J."/>
            <person name="Frugier F."/>
            <person name="Benhamed M."/>
            <person name="Crespi M."/>
            <person name="Gouzy J."/>
            <person name="Gamas P."/>
        </authorList>
    </citation>
    <scope>NUCLEOTIDE SEQUENCE [LARGE SCALE GENOMIC DNA]</scope>
    <source>
        <strain evidence="3">cv. Jemalong A17</strain>
    </source>
</reference>
<keyword evidence="1" id="KW-0175">Coiled coil</keyword>
<gene>
    <name evidence="2" type="ORF">MtrunA17_Chr5g0446181</name>
</gene>
<dbReference type="OrthoDB" id="1423221at2759"/>
<proteinExistence type="predicted"/>